<comment type="subcellular location">
    <subcellularLocation>
        <location evidence="1">Membrane</location>
        <topology evidence="1">Multi-pass membrane protein</topology>
    </subcellularLocation>
</comment>
<evidence type="ECO:0000256" key="3">
    <source>
        <dbReference type="ARBA" id="ARBA00022989"/>
    </source>
</evidence>
<evidence type="ECO:0000313" key="6">
    <source>
        <dbReference type="EMBL" id="SUM67354.1"/>
    </source>
</evidence>
<dbReference type="Proteomes" id="UP000255425">
    <property type="component" value="Unassembled WGS sequence"/>
</dbReference>
<keyword evidence="4 5" id="KW-0472">Membrane</keyword>
<dbReference type="AlphaFoldDB" id="A0A380GYG1"/>
<name>A0A380GYG1_9STAP</name>
<evidence type="ECO:0000256" key="5">
    <source>
        <dbReference type="SAM" id="Phobius"/>
    </source>
</evidence>
<dbReference type="GeneID" id="93796168"/>
<proteinExistence type="predicted"/>
<keyword evidence="7" id="KW-1185">Reference proteome</keyword>
<evidence type="ECO:0000256" key="2">
    <source>
        <dbReference type="ARBA" id="ARBA00022692"/>
    </source>
</evidence>
<feature type="transmembrane region" description="Helical" evidence="5">
    <location>
        <begin position="38"/>
        <end position="57"/>
    </location>
</feature>
<sequence>MNKFNNEVSRILVVSTIGSLLFSVAGIFLGIISNSNMVLLDGLYVVISLVISSLSFYSHQL</sequence>
<dbReference type="EMBL" id="UHDZ01000001">
    <property type="protein sequence ID" value="SUM67354.1"/>
    <property type="molecule type" value="Genomic_DNA"/>
</dbReference>
<evidence type="ECO:0000313" key="7">
    <source>
        <dbReference type="Proteomes" id="UP000255425"/>
    </source>
</evidence>
<accession>A0A380GYG1</accession>
<reference evidence="6 7" key="1">
    <citation type="submission" date="2018-06" db="EMBL/GenBank/DDBJ databases">
        <authorList>
            <consortium name="Pathogen Informatics"/>
            <person name="Doyle S."/>
        </authorList>
    </citation>
    <scope>NUCLEOTIDE SEQUENCE [LARGE SCALE GENOMIC DNA]</scope>
    <source>
        <strain evidence="6 7">NCTC11807</strain>
    </source>
</reference>
<dbReference type="GO" id="GO:0016020">
    <property type="term" value="C:membrane"/>
    <property type="evidence" value="ECO:0007669"/>
    <property type="project" value="UniProtKB-SubCell"/>
</dbReference>
<evidence type="ECO:0000256" key="4">
    <source>
        <dbReference type="ARBA" id="ARBA00023136"/>
    </source>
</evidence>
<evidence type="ECO:0000256" key="1">
    <source>
        <dbReference type="ARBA" id="ARBA00004141"/>
    </source>
</evidence>
<dbReference type="InterPro" id="IPR027469">
    <property type="entry name" value="Cation_efflux_TMD_sf"/>
</dbReference>
<protein>
    <submittedName>
        <fullName evidence="6">Cobalt-zinc-cadmium resistance protein</fullName>
    </submittedName>
</protein>
<keyword evidence="3 5" id="KW-1133">Transmembrane helix</keyword>
<dbReference type="RefSeq" id="WP_232619719.1">
    <property type="nucleotide sequence ID" value="NZ_CP066042.1"/>
</dbReference>
<feature type="transmembrane region" description="Helical" evidence="5">
    <location>
        <begin position="12"/>
        <end position="32"/>
    </location>
</feature>
<organism evidence="6 7">
    <name type="scientific">Staphylococcus saccharolyticus</name>
    <dbReference type="NCBI Taxonomy" id="33028"/>
    <lineage>
        <taxon>Bacteria</taxon>
        <taxon>Bacillati</taxon>
        <taxon>Bacillota</taxon>
        <taxon>Bacilli</taxon>
        <taxon>Bacillales</taxon>
        <taxon>Staphylococcaceae</taxon>
        <taxon>Staphylococcus</taxon>
    </lineage>
</organism>
<dbReference type="SUPFAM" id="SSF161111">
    <property type="entry name" value="Cation efflux protein transmembrane domain-like"/>
    <property type="match status" value="1"/>
</dbReference>
<gene>
    <name evidence="6" type="ORF">NCTC11807_00170</name>
</gene>
<keyword evidence="2 5" id="KW-0812">Transmembrane</keyword>